<protein>
    <submittedName>
        <fullName evidence="2">Uncharacterized protein</fullName>
    </submittedName>
</protein>
<dbReference type="RefSeq" id="WP_380774282.1">
    <property type="nucleotide sequence ID" value="NZ_JBHUEO010000037.1"/>
</dbReference>
<sequence>MNTEERSVQNEPTGKRNTTKPKRKKKRSNVKPEGFQEFEALAKGILEGQEVSYFEWLHKKHQEVVLHFNLSNKDFIAEMAREVD</sequence>
<evidence type="ECO:0000313" key="3">
    <source>
        <dbReference type="Proteomes" id="UP001597301"/>
    </source>
</evidence>
<feature type="region of interest" description="Disordered" evidence="1">
    <location>
        <begin position="1"/>
        <end position="31"/>
    </location>
</feature>
<comment type="caution">
    <text evidence="2">The sequence shown here is derived from an EMBL/GenBank/DDBJ whole genome shotgun (WGS) entry which is preliminary data.</text>
</comment>
<dbReference type="Proteomes" id="UP001597301">
    <property type="component" value="Unassembled WGS sequence"/>
</dbReference>
<feature type="compositionally biased region" description="Basic residues" evidence="1">
    <location>
        <begin position="17"/>
        <end position="29"/>
    </location>
</feature>
<accession>A0ABW4KIN6</accession>
<gene>
    <name evidence="2" type="ORF">ACFSCZ_12625</name>
</gene>
<keyword evidence="3" id="KW-1185">Reference proteome</keyword>
<evidence type="ECO:0000313" key="2">
    <source>
        <dbReference type="EMBL" id="MFD1707569.1"/>
    </source>
</evidence>
<proteinExistence type="predicted"/>
<organism evidence="2 3">
    <name type="scientific">Siminovitchia sediminis</name>
    <dbReference type="NCBI Taxonomy" id="1274353"/>
    <lineage>
        <taxon>Bacteria</taxon>
        <taxon>Bacillati</taxon>
        <taxon>Bacillota</taxon>
        <taxon>Bacilli</taxon>
        <taxon>Bacillales</taxon>
        <taxon>Bacillaceae</taxon>
        <taxon>Siminovitchia</taxon>
    </lineage>
</organism>
<name>A0ABW4KIN6_9BACI</name>
<reference evidence="3" key="1">
    <citation type="journal article" date="2019" name="Int. J. Syst. Evol. Microbiol.">
        <title>The Global Catalogue of Microorganisms (GCM) 10K type strain sequencing project: providing services to taxonomists for standard genome sequencing and annotation.</title>
        <authorList>
            <consortium name="The Broad Institute Genomics Platform"/>
            <consortium name="The Broad Institute Genome Sequencing Center for Infectious Disease"/>
            <person name="Wu L."/>
            <person name="Ma J."/>
        </authorList>
    </citation>
    <scope>NUCLEOTIDE SEQUENCE [LARGE SCALE GENOMIC DNA]</scope>
    <source>
        <strain evidence="3">CGMCC 1.12295</strain>
    </source>
</reference>
<dbReference type="EMBL" id="JBHUEO010000037">
    <property type="protein sequence ID" value="MFD1707569.1"/>
    <property type="molecule type" value="Genomic_DNA"/>
</dbReference>
<evidence type="ECO:0000256" key="1">
    <source>
        <dbReference type="SAM" id="MobiDB-lite"/>
    </source>
</evidence>